<feature type="transmembrane region" description="Helical" evidence="3">
    <location>
        <begin position="107"/>
        <end position="128"/>
    </location>
</feature>
<evidence type="ECO:0000259" key="4">
    <source>
        <dbReference type="Pfam" id="PF11611"/>
    </source>
</evidence>
<dbReference type="InterPro" id="IPR029051">
    <property type="entry name" value="DUF4352"/>
</dbReference>
<feature type="domain" description="DUF4352" evidence="4">
    <location>
        <begin position="191"/>
        <end position="295"/>
    </location>
</feature>
<sequence>MSQYSHQPTHPQGPEPQYYGTPGSHGGGHDGGPYGDHGGPGGHGAPRAARNGLGTAALILGIVGALSGLIPLMFWLAGILGLIALILGLTGHGRVKRGEATNKGVTLTGAALGLVSLILSVVGAVLLFKAVDEGIKEVDKALSGQEATKKDGTAGGAKADGKGGDDGTGGSGEKATDKALGAGDSAEYGDKLTVTVSAPVKYTPSAYAAGHTKGNKARLVTVVIHNAGTKKFDATGVLATARAGKDGTQAEQIFDENAGTMFQGGILPGKKATVKYAFSIPADAKNLTVEITPGFEHKASQWELTL</sequence>
<feature type="compositionally biased region" description="Polar residues" evidence="2">
    <location>
        <begin position="1"/>
        <end position="10"/>
    </location>
</feature>
<dbReference type="Gene3D" id="2.60.40.1240">
    <property type="match status" value="1"/>
</dbReference>
<evidence type="ECO:0000256" key="3">
    <source>
        <dbReference type="SAM" id="Phobius"/>
    </source>
</evidence>
<feature type="compositionally biased region" description="Gly residues" evidence="2">
    <location>
        <begin position="23"/>
        <end position="44"/>
    </location>
</feature>
<keyword evidence="1" id="KW-0732">Signal</keyword>
<feature type="region of interest" description="Disordered" evidence="2">
    <location>
        <begin position="1"/>
        <end position="47"/>
    </location>
</feature>
<dbReference type="RefSeq" id="WP_345222190.1">
    <property type="nucleotide sequence ID" value="NZ_BAAAXE010000013.1"/>
</dbReference>
<gene>
    <name evidence="5" type="ORF">ACFFTU_09065</name>
</gene>
<keyword evidence="3" id="KW-0812">Transmembrane</keyword>
<dbReference type="InterPro" id="IPR029050">
    <property type="entry name" value="Immunoprotect_excell_Ig-like"/>
</dbReference>
<dbReference type="EMBL" id="JBHMCR010000004">
    <property type="protein sequence ID" value="MFB9520093.1"/>
    <property type="molecule type" value="Genomic_DNA"/>
</dbReference>
<comment type="caution">
    <text evidence="5">The sequence shown here is derived from an EMBL/GenBank/DDBJ whole genome shotgun (WGS) entry which is preliminary data.</text>
</comment>
<name>A0ABV5PAJ7_STRCM</name>
<accession>A0ABV5PAJ7</accession>
<proteinExistence type="predicted"/>
<protein>
    <submittedName>
        <fullName evidence="5">DUF4352 domain-containing protein</fullName>
    </submittedName>
</protein>
<dbReference type="Proteomes" id="UP001589718">
    <property type="component" value="Unassembled WGS sequence"/>
</dbReference>
<dbReference type="Pfam" id="PF11611">
    <property type="entry name" value="DUF4352"/>
    <property type="match status" value="1"/>
</dbReference>
<evidence type="ECO:0000256" key="2">
    <source>
        <dbReference type="SAM" id="MobiDB-lite"/>
    </source>
</evidence>
<keyword evidence="6" id="KW-1185">Reference proteome</keyword>
<organism evidence="5 6">
    <name type="scientific">Streptomyces cremeus</name>
    <dbReference type="NCBI Taxonomy" id="66881"/>
    <lineage>
        <taxon>Bacteria</taxon>
        <taxon>Bacillati</taxon>
        <taxon>Actinomycetota</taxon>
        <taxon>Actinomycetes</taxon>
        <taxon>Kitasatosporales</taxon>
        <taxon>Streptomycetaceae</taxon>
        <taxon>Streptomyces</taxon>
    </lineage>
</organism>
<evidence type="ECO:0000256" key="1">
    <source>
        <dbReference type="ARBA" id="ARBA00022729"/>
    </source>
</evidence>
<feature type="transmembrane region" description="Helical" evidence="3">
    <location>
        <begin position="57"/>
        <end position="87"/>
    </location>
</feature>
<evidence type="ECO:0000313" key="6">
    <source>
        <dbReference type="Proteomes" id="UP001589718"/>
    </source>
</evidence>
<feature type="region of interest" description="Disordered" evidence="2">
    <location>
        <begin position="146"/>
        <end position="182"/>
    </location>
</feature>
<keyword evidence="3" id="KW-0472">Membrane</keyword>
<keyword evidence="3" id="KW-1133">Transmembrane helix</keyword>
<evidence type="ECO:0000313" key="5">
    <source>
        <dbReference type="EMBL" id="MFB9520093.1"/>
    </source>
</evidence>
<reference evidence="5 6" key="1">
    <citation type="submission" date="2024-09" db="EMBL/GenBank/DDBJ databases">
        <authorList>
            <person name="Sun Q."/>
            <person name="Mori K."/>
        </authorList>
    </citation>
    <scope>NUCLEOTIDE SEQUENCE [LARGE SCALE GENOMIC DNA]</scope>
    <source>
        <strain evidence="5 6">JCM 4362</strain>
    </source>
</reference>